<evidence type="ECO:0000313" key="4">
    <source>
        <dbReference type="Proteomes" id="UP001217089"/>
    </source>
</evidence>
<dbReference type="Pfam" id="PF00135">
    <property type="entry name" value="COesterase"/>
    <property type="match status" value="1"/>
</dbReference>
<comment type="caution">
    <text evidence="3">The sequence shown here is derived from an EMBL/GenBank/DDBJ whole genome shotgun (WGS) entry which is preliminary data.</text>
</comment>
<keyword evidence="4" id="KW-1185">Reference proteome</keyword>
<evidence type="ECO:0000313" key="3">
    <source>
        <dbReference type="EMBL" id="KAJ8313143.1"/>
    </source>
</evidence>
<dbReference type="EMBL" id="JARBDR010000429">
    <property type="protein sequence ID" value="KAJ8313143.1"/>
    <property type="molecule type" value="Genomic_DNA"/>
</dbReference>
<sequence>MSVAYHALSPYNKGLFQRVIAESGSANAPTLTNNVHAEVIEVVRSISECGEPVDTFALVDCLRHKSAEFIINVTYEVVYHFVEKLQFSDICSPVVDDDFLPGLPDDLLKDPTSDSFKMFQSVDFISGVMNGEGSAYIFFIEMMGVNVTEGVSKQMFCDSFTPALSASFFNGSPEAADAMCKNYGLRDGDTNLEAQGTAVADLLGDLIFNFPCVETVDRHTEGNTKTKTYQFVLSRPLPFYLGSPTPWYDKCTHGTDEVYLFDVKKRFQSSLNIEPTPEDLELSKNMIKYWTNFAKTGSHVQDTQKFDFYPAMFQSNGFVHKDFLIKRPVFIILRHPSGKFSLERLVSEFVCHFSPPELRIAVLTASVQLLYLFASKAIAGHGKFLDFSKGNKPRNRETKDSLYVVREKLINDVGRLKFDKVHSCGRKKSTSGLGPKELITSRPEEHNVLSVSTMNILLDPNGEGLPNWPKYDADQKPYIDLNLKITQGTKLFGDRMEFIRNDLKATQHKNDKGRDEL</sequence>
<accession>A0ABQ9F717</accession>
<comment type="similarity">
    <text evidence="1">Belongs to the type-B carboxylesterase/lipase family.</text>
</comment>
<feature type="domain" description="Carboxylesterase type B" evidence="2">
    <location>
        <begin position="1"/>
        <end position="305"/>
    </location>
</feature>
<dbReference type="InterPro" id="IPR029058">
    <property type="entry name" value="AB_hydrolase_fold"/>
</dbReference>
<dbReference type="PANTHER" id="PTHR43903">
    <property type="entry name" value="NEUROLIGIN"/>
    <property type="match status" value="1"/>
</dbReference>
<dbReference type="Gene3D" id="3.40.50.1820">
    <property type="entry name" value="alpha/beta hydrolase"/>
    <property type="match status" value="1"/>
</dbReference>
<evidence type="ECO:0000256" key="1">
    <source>
        <dbReference type="ARBA" id="ARBA00005964"/>
    </source>
</evidence>
<reference evidence="3 4" key="1">
    <citation type="submission" date="2022-12" db="EMBL/GenBank/DDBJ databases">
        <title>Chromosome-level genome of Tegillarca granosa.</title>
        <authorList>
            <person name="Kim J."/>
        </authorList>
    </citation>
    <scope>NUCLEOTIDE SEQUENCE [LARGE SCALE GENOMIC DNA]</scope>
    <source>
        <strain evidence="3">Teg-2019</strain>
        <tissue evidence="3">Adductor muscle</tissue>
    </source>
</reference>
<name>A0ABQ9F717_TEGGR</name>
<dbReference type="Proteomes" id="UP001217089">
    <property type="component" value="Unassembled WGS sequence"/>
</dbReference>
<dbReference type="InterPro" id="IPR002018">
    <property type="entry name" value="CarbesteraseB"/>
</dbReference>
<evidence type="ECO:0000259" key="2">
    <source>
        <dbReference type="Pfam" id="PF00135"/>
    </source>
</evidence>
<organism evidence="3 4">
    <name type="scientific">Tegillarca granosa</name>
    <name type="common">Malaysian cockle</name>
    <name type="synonym">Anadara granosa</name>
    <dbReference type="NCBI Taxonomy" id="220873"/>
    <lineage>
        <taxon>Eukaryota</taxon>
        <taxon>Metazoa</taxon>
        <taxon>Spiralia</taxon>
        <taxon>Lophotrochozoa</taxon>
        <taxon>Mollusca</taxon>
        <taxon>Bivalvia</taxon>
        <taxon>Autobranchia</taxon>
        <taxon>Pteriomorphia</taxon>
        <taxon>Arcoida</taxon>
        <taxon>Arcoidea</taxon>
        <taxon>Arcidae</taxon>
        <taxon>Tegillarca</taxon>
    </lineage>
</organism>
<dbReference type="SUPFAM" id="SSF53474">
    <property type="entry name" value="alpha/beta-Hydrolases"/>
    <property type="match status" value="1"/>
</dbReference>
<proteinExistence type="inferred from homology"/>
<dbReference type="InterPro" id="IPR051093">
    <property type="entry name" value="Neuroligin/BSAL"/>
</dbReference>
<protein>
    <recommendedName>
        <fullName evidence="2">Carboxylesterase type B domain-containing protein</fullName>
    </recommendedName>
</protein>
<gene>
    <name evidence="3" type="ORF">KUTeg_009305</name>
</gene>